<sequence>MGYKWIVSLIIGGAFLSSGAADPDSGNLRTCQPDAPDCGPRALSVTQHANGGHKRNLNTLSSTNLRNNQAIEERQVCRPICSCRSSGLIMCKFVIKACYFLLFKLISHYSKTFSSISSCKRRWGAR</sequence>
<feature type="signal peptide" evidence="1">
    <location>
        <begin position="1"/>
        <end position="21"/>
    </location>
</feature>
<accession>F0X285</accession>
<dbReference type="EMBL" id="FR824774">
    <property type="protein sequence ID" value="CCA27964.1"/>
    <property type="molecule type" value="Genomic_DNA"/>
</dbReference>
<organism evidence="2">
    <name type="scientific">Albugo laibachii Nc14</name>
    <dbReference type="NCBI Taxonomy" id="890382"/>
    <lineage>
        <taxon>Eukaryota</taxon>
        <taxon>Sar</taxon>
        <taxon>Stramenopiles</taxon>
        <taxon>Oomycota</taxon>
        <taxon>Peronosporomycetes</taxon>
        <taxon>Albuginales</taxon>
        <taxon>Albuginaceae</taxon>
        <taxon>Albugo</taxon>
    </lineage>
</organism>
<evidence type="ECO:0000256" key="1">
    <source>
        <dbReference type="SAM" id="SignalP"/>
    </source>
</evidence>
<reference evidence="2" key="2">
    <citation type="submission" date="2011-02" db="EMBL/GenBank/DDBJ databases">
        <authorList>
            <person name="MacLean D."/>
        </authorList>
    </citation>
    <scope>NUCLEOTIDE SEQUENCE</scope>
</reference>
<feature type="chain" id="PRO_5003261857" evidence="1">
    <location>
        <begin position="22"/>
        <end position="126"/>
    </location>
</feature>
<reference evidence="2" key="1">
    <citation type="journal article" date="2011" name="PLoS Biol.">
        <title>Gene gain and loss during evolution of obligate parasitism in the white rust pathogen of Arabidopsis thaliana.</title>
        <authorList>
            <person name="Kemen E."/>
            <person name="Gardiner A."/>
            <person name="Schultz-Larsen T."/>
            <person name="Kemen A.C."/>
            <person name="Balmuth A.L."/>
            <person name="Robert-Seilaniantz A."/>
            <person name="Bailey K."/>
            <person name="Holub E."/>
            <person name="Studholme D.J."/>
            <person name="Maclean D."/>
            <person name="Jones J.D."/>
        </authorList>
    </citation>
    <scope>NUCLEOTIDE SEQUENCE</scope>
</reference>
<gene>
    <name evidence="2" type="primary">AlNc14C892G12609</name>
    <name evidence="2" type="ORF">ALNC14_141080</name>
</gene>
<proteinExistence type="predicted"/>
<evidence type="ECO:0000313" key="2">
    <source>
        <dbReference type="EMBL" id="CCA27964.1"/>
    </source>
</evidence>
<dbReference type="AlphaFoldDB" id="F0X285"/>
<dbReference type="HOGENOM" id="CLU_1985720_0_0_1"/>
<keyword evidence="1" id="KW-0732">Signal</keyword>
<protein>
    <submittedName>
        <fullName evidence="2">AlNc14C892G12609 protein</fullName>
    </submittedName>
</protein>
<name>F0X285_9STRA</name>